<name>A0A1G8K7A7_9RHOB</name>
<dbReference type="RefSeq" id="WP_165616737.1">
    <property type="nucleotide sequence ID" value="NZ_FNEJ01000004.1"/>
</dbReference>
<dbReference type="AlphaFoldDB" id="A0A1G8K7A7"/>
<dbReference type="SUPFAM" id="SSF51735">
    <property type="entry name" value="NAD(P)-binding Rossmann-fold domains"/>
    <property type="match status" value="1"/>
</dbReference>
<dbReference type="InterPro" id="IPR036291">
    <property type="entry name" value="NAD(P)-bd_dom_sf"/>
</dbReference>
<evidence type="ECO:0000256" key="1">
    <source>
        <dbReference type="ARBA" id="ARBA00023002"/>
    </source>
</evidence>
<dbReference type="GO" id="GO:0000166">
    <property type="term" value="F:nucleotide binding"/>
    <property type="evidence" value="ECO:0007669"/>
    <property type="project" value="InterPro"/>
</dbReference>
<accession>A0A1G8K7A7</accession>
<protein>
    <submittedName>
        <fullName evidence="3">Oxidoreductase family, NAD-binding Rossmann fold</fullName>
    </submittedName>
</protein>
<dbReference type="STRING" id="555512.SAMN04487993_100468"/>
<reference evidence="3 4" key="1">
    <citation type="submission" date="2016-10" db="EMBL/GenBank/DDBJ databases">
        <authorList>
            <person name="de Groot N.N."/>
        </authorList>
    </citation>
    <scope>NUCLEOTIDE SEQUENCE [LARGE SCALE GENOMIC DNA]</scope>
    <source>
        <strain evidence="3 4">DSM 26424</strain>
    </source>
</reference>
<evidence type="ECO:0000313" key="4">
    <source>
        <dbReference type="Proteomes" id="UP000199093"/>
    </source>
</evidence>
<keyword evidence="4" id="KW-1185">Reference proteome</keyword>
<evidence type="ECO:0000313" key="3">
    <source>
        <dbReference type="EMBL" id="SDI39239.1"/>
    </source>
</evidence>
<dbReference type="InterPro" id="IPR050463">
    <property type="entry name" value="Gfo/Idh/MocA_oxidrdct_glycsds"/>
</dbReference>
<dbReference type="Pfam" id="PF01408">
    <property type="entry name" value="GFO_IDH_MocA"/>
    <property type="match status" value="1"/>
</dbReference>
<dbReference type="GO" id="GO:0016491">
    <property type="term" value="F:oxidoreductase activity"/>
    <property type="evidence" value="ECO:0007669"/>
    <property type="project" value="UniProtKB-KW"/>
</dbReference>
<organism evidence="3 4">
    <name type="scientific">Salipiger marinus</name>
    <dbReference type="NCBI Taxonomy" id="555512"/>
    <lineage>
        <taxon>Bacteria</taxon>
        <taxon>Pseudomonadati</taxon>
        <taxon>Pseudomonadota</taxon>
        <taxon>Alphaproteobacteria</taxon>
        <taxon>Rhodobacterales</taxon>
        <taxon>Roseobacteraceae</taxon>
        <taxon>Salipiger</taxon>
    </lineage>
</organism>
<dbReference type="Proteomes" id="UP000199093">
    <property type="component" value="Unassembled WGS sequence"/>
</dbReference>
<keyword evidence="1" id="KW-0560">Oxidoreductase</keyword>
<gene>
    <name evidence="3" type="ORF">SAMN04487993_100468</name>
</gene>
<dbReference type="PANTHER" id="PTHR43818:SF11">
    <property type="entry name" value="BCDNA.GH03377"/>
    <property type="match status" value="1"/>
</dbReference>
<dbReference type="InterPro" id="IPR000683">
    <property type="entry name" value="Gfo/Idh/MocA-like_OxRdtase_N"/>
</dbReference>
<dbReference type="EMBL" id="FNEJ01000004">
    <property type="protein sequence ID" value="SDI39239.1"/>
    <property type="molecule type" value="Genomic_DNA"/>
</dbReference>
<sequence>MTLKIGVCGTAFWAEHVHLPGLAAPDGIELVGLWGRSPEPAARLADKTGVTAFPSFEALLDTVDALSFAVPPEVQSRLAPLAIARGRHVILEKPLGDSIDSALAIRRAITAAGVTGLCFLTRMFVPEIAAFLGRARALDAREGRAEFRSNALGAGPYAASPWRQAQYGALHDAAPHGMSVLVSALGPVREVAGRTEPDGAFTLSFRHEGGQSSTLLLNLRDASVQLAESYQFRNGTSVDLPGLSYDRKATFARAAATLRDTVAGRPDAGDTQLDLALHLVCVAAAAQQSLESGGDFVPVATPQP</sequence>
<dbReference type="Gene3D" id="3.30.360.10">
    <property type="entry name" value="Dihydrodipicolinate Reductase, domain 2"/>
    <property type="match status" value="1"/>
</dbReference>
<evidence type="ECO:0000259" key="2">
    <source>
        <dbReference type="Pfam" id="PF01408"/>
    </source>
</evidence>
<dbReference type="PANTHER" id="PTHR43818">
    <property type="entry name" value="BCDNA.GH03377"/>
    <property type="match status" value="1"/>
</dbReference>
<dbReference type="Gene3D" id="3.40.50.720">
    <property type="entry name" value="NAD(P)-binding Rossmann-like Domain"/>
    <property type="match status" value="1"/>
</dbReference>
<feature type="domain" description="Gfo/Idh/MocA-like oxidoreductase N-terminal" evidence="2">
    <location>
        <begin position="3"/>
        <end position="114"/>
    </location>
</feature>
<proteinExistence type="predicted"/>